<proteinExistence type="predicted"/>
<dbReference type="Proteomes" id="UP000630528">
    <property type="component" value="Unassembled WGS sequence"/>
</dbReference>
<dbReference type="EMBL" id="JAEPWM010000001">
    <property type="protein sequence ID" value="MBK6004506.1"/>
    <property type="molecule type" value="Genomic_DNA"/>
</dbReference>
<name>A0A934WKI3_9BURK</name>
<keyword evidence="2" id="KW-1185">Reference proteome</keyword>
<reference evidence="1" key="2">
    <citation type="submission" date="2021-01" db="EMBL/GenBank/DDBJ databases">
        <authorList>
            <person name="Kang M."/>
        </authorList>
    </citation>
    <scope>NUCLEOTIDE SEQUENCE</scope>
    <source>
        <strain evidence="1">KACC 17527</strain>
    </source>
</reference>
<evidence type="ECO:0000313" key="1">
    <source>
        <dbReference type="EMBL" id="MBK6004506.1"/>
    </source>
</evidence>
<comment type="caution">
    <text evidence="1">The sequence shown here is derived from an EMBL/GenBank/DDBJ whole genome shotgun (WGS) entry which is preliminary data.</text>
</comment>
<evidence type="ECO:0000313" key="2">
    <source>
        <dbReference type="Proteomes" id="UP000630528"/>
    </source>
</evidence>
<organism evidence="1 2">
    <name type="scientific">Ramlibacter ginsenosidimutans</name>
    <dbReference type="NCBI Taxonomy" id="502333"/>
    <lineage>
        <taxon>Bacteria</taxon>
        <taxon>Pseudomonadati</taxon>
        <taxon>Pseudomonadota</taxon>
        <taxon>Betaproteobacteria</taxon>
        <taxon>Burkholderiales</taxon>
        <taxon>Comamonadaceae</taxon>
        <taxon>Ramlibacter</taxon>
    </lineage>
</organism>
<dbReference type="AlphaFoldDB" id="A0A934WKI3"/>
<gene>
    <name evidence="1" type="ORF">JJB11_00255</name>
</gene>
<dbReference type="RefSeq" id="WP_201165903.1">
    <property type="nucleotide sequence ID" value="NZ_JAEPWM010000001.1"/>
</dbReference>
<accession>A0A934WKI3</accession>
<protein>
    <submittedName>
        <fullName evidence="1">Uncharacterized protein</fullName>
    </submittedName>
</protein>
<sequence>MVPWFFFWAPQLTMPFGGAVAQDIRPDTNWFFAGIAPASGDPVIERKAFEVATYGRQLGLITEVLADLATQAPPKTAQGRKSLQRLREIQARIEDVKERDAIDVLEQIDSLLARLKKTHPERLAAARQRIAHALAVDEG</sequence>
<reference evidence="1" key="1">
    <citation type="journal article" date="2012" name="J. Microbiol. Biotechnol.">
        <title>Ramlibacter ginsenosidimutans sp. nov., with ginsenoside-converting activity.</title>
        <authorList>
            <person name="Wang L."/>
            <person name="An D.S."/>
            <person name="Kim S.G."/>
            <person name="Jin F.X."/>
            <person name="Kim S.C."/>
            <person name="Lee S.T."/>
            <person name="Im W.T."/>
        </authorList>
    </citation>
    <scope>NUCLEOTIDE SEQUENCE</scope>
    <source>
        <strain evidence="1">KACC 17527</strain>
    </source>
</reference>